<feature type="binding site" evidence="2">
    <location>
        <position position="63"/>
    </location>
    <ligand>
        <name>substrate</name>
    </ligand>
</feature>
<dbReference type="eggNOG" id="COG0406">
    <property type="taxonomic scope" value="Bacteria"/>
</dbReference>
<dbReference type="EMBL" id="AP012319">
    <property type="protein sequence ID" value="BAL90100.1"/>
    <property type="molecule type" value="Genomic_DNA"/>
</dbReference>
<dbReference type="PANTHER" id="PTHR48100:SF15">
    <property type="entry name" value="SEDOHEPTULOSE 1,7-BISPHOSPHATASE"/>
    <property type="match status" value="1"/>
</dbReference>
<organism evidence="3 4">
    <name type="scientific">Actinoplanes missouriensis (strain ATCC 14538 / DSM 43046 / CBS 188.64 / JCM 3121 / NBRC 102363 / NCIMB 12654 / NRRL B-3342 / UNCC 431)</name>
    <dbReference type="NCBI Taxonomy" id="512565"/>
    <lineage>
        <taxon>Bacteria</taxon>
        <taxon>Bacillati</taxon>
        <taxon>Actinomycetota</taxon>
        <taxon>Actinomycetes</taxon>
        <taxon>Micromonosporales</taxon>
        <taxon>Micromonosporaceae</taxon>
        <taxon>Actinoplanes</taxon>
    </lineage>
</organism>
<accession>I0HAR3</accession>
<dbReference type="InterPro" id="IPR050275">
    <property type="entry name" value="PGM_Phosphatase"/>
</dbReference>
<dbReference type="HOGENOM" id="CLU_033323_13_1_11"/>
<dbReference type="InterPro" id="IPR013078">
    <property type="entry name" value="His_Pase_superF_clade-1"/>
</dbReference>
<feature type="active site" description="Proton donor/acceptor" evidence="1">
    <location>
        <position position="84"/>
    </location>
</feature>
<dbReference type="GO" id="GO:0016791">
    <property type="term" value="F:phosphatase activity"/>
    <property type="evidence" value="ECO:0007669"/>
    <property type="project" value="TreeGrafter"/>
</dbReference>
<feature type="active site" description="Tele-phosphohistidine intermediate" evidence="1">
    <location>
        <position position="14"/>
    </location>
</feature>
<dbReference type="SMART" id="SM00855">
    <property type="entry name" value="PGAM"/>
    <property type="match status" value="1"/>
</dbReference>
<dbReference type="PANTHER" id="PTHR48100">
    <property type="entry name" value="BROAD-SPECIFICITY PHOSPHATASE YOR283W-RELATED"/>
    <property type="match status" value="1"/>
</dbReference>
<dbReference type="Gene3D" id="3.40.50.1240">
    <property type="entry name" value="Phosphoglycerate mutase-like"/>
    <property type="match status" value="1"/>
</dbReference>
<sequence>MRRGRMAEIVLVRHGQTEWSANGRHTSYTDLELTPEGERQARAVAERLAGRSFAAVLASPRKRALRTAELAGLTVTEVTEDLAEWNYGEYEGVTTKQIRETRPDWSLWTDGCPGGESPEQVGARLDRVLAKARELAGHGDVALVAHGHCLRVTGARWVGLPPSAGGLLKLDTGTLSALGFEHAVDPVIARWNA</sequence>
<protein>
    <submittedName>
        <fullName evidence="3">Putative phosphoglycerate mutase</fullName>
    </submittedName>
</protein>
<dbReference type="PATRIC" id="fig|512565.3.peg.4867"/>
<dbReference type="InterPro" id="IPR029033">
    <property type="entry name" value="His_PPase_superfam"/>
</dbReference>
<dbReference type="AlphaFoldDB" id="I0HAR3"/>
<dbReference type="Pfam" id="PF00300">
    <property type="entry name" value="His_Phos_1"/>
    <property type="match status" value="1"/>
</dbReference>
<evidence type="ECO:0000256" key="1">
    <source>
        <dbReference type="PIRSR" id="PIRSR613078-1"/>
    </source>
</evidence>
<dbReference type="SUPFAM" id="SSF53254">
    <property type="entry name" value="Phosphoglycerate mutase-like"/>
    <property type="match status" value="1"/>
</dbReference>
<name>I0HAR3_ACTM4</name>
<evidence type="ECO:0000313" key="3">
    <source>
        <dbReference type="EMBL" id="BAL90100.1"/>
    </source>
</evidence>
<feature type="binding site" evidence="2">
    <location>
        <begin position="84"/>
        <end position="87"/>
    </location>
    <ligand>
        <name>substrate</name>
    </ligand>
</feature>
<gene>
    <name evidence="3" type="ordered locus">AMIS_48800</name>
</gene>
<dbReference type="KEGG" id="ams:AMIS_48800"/>
<evidence type="ECO:0000256" key="2">
    <source>
        <dbReference type="PIRSR" id="PIRSR613078-2"/>
    </source>
</evidence>
<evidence type="ECO:0000313" key="4">
    <source>
        <dbReference type="Proteomes" id="UP000007882"/>
    </source>
</evidence>
<keyword evidence="4" id="KW-1185">Reference proteome</keyword>
<dbReference type="Proteomes" id="UP000007882">
    <property type="component" value="Chromosome"/>
</dbReference>
<proteinExistence type="predicted"/>
<reference evidence="3 4" key="1">
    <citation type="submission" date="2012-02" db="EMBL/GenBank/DDBJ databases">
        <title>Complete genome sequence of Actinoplanes missouriensis 431 (= NBRC 102363).</title>
        <authorList>
            <person name="Ohnishi Y."/>
            <person name="Ishikawa J."/>
            <person name="Sekine M."/>
            <person name="Hosoyama A."/>
            <person name="Harada T."/>
            <person name="Narita H."/>
            <person name="Hata T."/>
            <person name="Konno Y."/>
            <person name="Tutikane K."/>
            <person name="Fujita N."/>
            <person name="Horinouchi S."/>
            <person name="Hayakawa M."/>
        </authorList>
    </citation>
    <scope>NUCLEOTIDE SEQUENCE [LARGE SCALE GENOMIC DNA]</scope>
    <source>
        <strain evidence="4">ATCC 14538 / DSM 43046 / CBS 188.64 / JCM 3121 / NBRC 102363 / NCIMB 12654 / NRRL B-3342 / UNCC 431</strain>
    </source>
</reference>
<dbReference type="CDD" id="cd07067">
    <property type="entry name" value="HP_PGM_like"/>
    <property type="match status" value="1"/>
</dbReference>
<dbReference type="STRING" id="512565.AMIS_48800"/>